<dbReference type="InterPro" id="IPR036865">
    <property type="entry name" value="CRAL-TRIO_dom_sf"/>
</dbReference>
<dbReference type="PANTHER" id="PTHR10174">
    <property type="entry name" value="ALPHA-TOCOPHEROL TRANSFER PROTEIN-RELATED"/>
    <property type="match status" value="1"/>
</dbReference>
<name>A0ABN7PNE6_TIMPD</name>
<dbReference type="EMBL" id="CAJPIN010073651">
    <property type="protein sequence ID" value="CAG2067710.1"/>
    <property type="molecule type" value="Genomic_DNA"/>
</dbReference>
<sequence>MNIVFKGARVGFTNWSGGIGVPSGGDSDKEMIWRVWIMRKLSLERTKQTVDMYYSVRNLIPEFFRNRDPFILQEQQVFERVQTIPTPVLLEDYTQLLITRIFNTEEGNFDMNQFVKVLMMVSDLLLRSSCSLGIHLVMDFKNVTMGVIRQVTPSVLKKLQVVITVSRLSMASRNTSRETGSI</sequence>
<evidence type="ECO:0000313" key="1">
    <source>
        <dbReference type="EMBL" id="CAG2067710.1"/>
    </source>
</evidence>
<gene>
    <name evidence="1" type="ORF">TPAB3V08_LOCUS14653</name>
</gene>
<organism evidence="1 2">
    <name type="scientific">Timema podura</name>
    <name type="common">Walking stick</name>
    <dbReference type="NCBI Taxonomy" id="61482"/>
    <lineage>
        <taxon>Eukaryota</taxon>
        <taxon>Metazoa</taxon>
        <taxon>Ecdysozoa</taxon>
        <taxon>Arthropoda</taxon>
        <taxon>Hexapoda</taxon>
        <taxon>Insecta</taxon>
        <taxon>Pterygota</taxon>
        <taxon>Neoptera</taxon>
        <taxon>Polyneoptera</taxon>
        <taxon>Phasmatodea</taxon>
        <taxon>Timematodea</taxon>
        <taxon>Timematoidea</taxon>
        <taxon>Timematidae</taxon>
        <taxon>Timema</taxon>
    </lineage>
</organism>
<keyword evidence="2" id="KW-1185">Reference proteome</keyword>
<dbReference type="Gene3D" id="3.40.525.10">
    <property type="entry name" value="CRAL-TRIO lipid binding domain"/>
    <property type="match status" value="1"/>
</dbReference>
<accession>A0ABN7PNE6</accession>
<dbReference type="SUPFAM" id="SSF52087">
    <property type="entry name" value="CRAL/TRIO domain"/>
    <property type="match status" value="1"/>
</dbReference>
<dbReference type="PANTHER" id="PTHR10174:SF222">
    <property type="entry name" value="GH10083P-RELATED"/>
    <property type="match status" value="1"/>
</dbReference>
<dbReference type="Proteomes" id="UP001153148">
    <property type="component" value="Unassembled WGS sequence"/>
</dbReference>
<protein>
    <submittedName>
        <fullName evidence="1">Uncharacterized protein</fullName>
    </submittedName>
</protein>
<reference evidence="1" key="1">
    <citation type="submission" date="2021-03" db="EMBL/GenBank/DDBJ databases">
        <authorList>
            <person name="Tran Van P."/>
        </authorList>
    </citation>
    <scope>NUCLEOTIDE SEQUENCE</scope>
</reference>
<comment type="caution">
    <text evidence="1">The sequence shown here is derived from an EMBL/GenBank/DDBJ whole genome shotgun (WGS) entry which is preliminary data.</text>
</comment>
<proteinExistence type="predicted"/>
<dbReference type="Gene3D" id="1.20.5.1200">
    <property type="entry name" value="Alpha-tocopherol transfer"/>
    <property type="match status" value="1"/>
</dbReference>
<evidence type="ECO:0000313" key="2">
    <source>
        <dbReference type="Proteomes" id="UP001153148"/>
    </source>
</evidence>